<keyword evidence="8" id="KW-0238">DNA-binding</keyword>
<dbReference type="InterPro" id="IPR036236">
    <property type="entry name" value="Znf_C2H2_sf"/>
</dbReference>
<evidence type="ECO:0000256" key="9">
    <source>
        <dbReference type="ARBA" id="ARBA00023242"/>
    </source>
</evidence>
<comment type="similarity">
    <text evidence="2">Belongs to the hunchback C2H2-type zinc-finger protein family.</text>
</comment>
<organism evidence="13">
    <name type="scientific">Euperipatoides rowelli</name>
    <name type="common">Velvet worm</name>
    <dbReference type="NCBI Taxonomy" id="49087"/>
    <lineage>
        <taxon>Eukaryota</taxon>
        <taxon>Metazoa</taxon>
        <taxon>Ecdysozoa</taxon>
        <taxon>Onychophora</taxon>
        <taxon>Udeonychophora</taxon>
        <taxon>Euonychophora</taxon>
        <taxon>Peripatopsidae</taxon>
        <taxon>Euperipatoides</taxon>
    </lineage>
</organism>
<feature type="domain" description="C2H2-type" evidence="12">
    <location>
        <begin position="955"/>
        <end position="982"/>
    </location>
</feature>
<feature type="compositionally biased region" description="Basic and acidic residues" evidence="11">
    <location>
        <begin position="151"/>
        <end position="160"/>
    </location>
</feature>
<dbReference type="InterPro" id="IPR013087">
    <property type="entry name" value="Znf_C2H2_type"/>
</dbReference>
<feature type="region of interest" description="Disordered" evidence="11">
    <location>
        <begin position="452"/>
        <end position="513"/>
    </location>
</feature>
<comment type="subcellular location">
    <subcellularLocation>
        <location evidence="1">Nucleus</location>
    </subcellularLocation>
</comment>
<dbReference type="SUPFAM" id="SSF57667">
    <property type="entry name" value="beta-beta-alpha zinc fingers"/>
    <property type="match status" value="2"/>
</dbReference>
<keyword evidence="4" id="KW-0479">Metal-binding</keyword>
<feature type="compositionally biased region" description="Polar residues" evidence="11">
    <location>
        <begin position="675"/>
        <end position="692"/>
    </location>
</feature>
<evidence type="ECO:0000313" key="13">
    <source>
        <dbReference type="EMBL" id="AKG93293.1"/>
    </source>
</evidence>
<keyword evidence="3" id="KW-0217">Developmental protein</keyword>
<feature type="compositionally biased region" description="Basic and acidic residues" evidence="11">
    <location>
        <begin position="47"/>
        <end position="81"/>
    </location>
</feature>
<dbReference type="SMART" id="SM00355">
    <property type="entry name" value="ZnF_C2H2"/>
    <property type="match status" value="9"/>
</dbReference>
<feature type="region of interest" description="Disordered" evidence="11">
    <location>
        <begin position="675"/>
        <end position="712"/>
    </location>
</feature>
<feature type="region of interest" description="Disordered" evidence="11">
    <location>
        <begin position="920"/>
        <end position="944"/>
    </location>
</feature>
<keyword evidence="6 10" id="KW-0863">Zinc-finger</keyword>
<dbReference type="GO" id="GO:0000977">
    <property type="term" value="F:RNA polymerase II transcription regulatory region sequence-specific DNA binding"/>
    <property type="evidence" value="ECO:0007669"/>
    <property type="project" value="UniProtKB-ARBA"/>
</dbReference>
<sequence>MASGTQLEQHAAEIRTAAELGFPSGMNAADMDLCDTMESSLSAELEASAHLESENNLDSERSMDSDGSLDSHGDIGEDSSHHAASNMDPNTPKSNQSEGNSLPSSVDYQSNMGITSCNPSASMYHSIEGTPANRSGSNTPVSLNGSLLNSGKDDGLEGNREGASASCHPGDEGEQGRVFQCHLCSYSGTSKFHFNSHMNTHFDHKCTHCDYTSRTEGRLKRHIKDFHAEVPPDSYAGNRVIRTTNPTSSNKLKTYRCKQCNFVAQCKTEYWDHAKSHIKADKLLSCPKCSFVTEYKHHLEYHLRNHFGSKPFKCTKCNYSCVNKSMLNSHMRSHSNIYQYRCADCTYATKYCHSLKLHLRKYNHKPASIISPDMALGLQGVSMDMFGRRGPRVPKKGRPPGILGLDIAPVSVPLNGATMHHPPPMQFMLPAPPTTINGFHSNSIIDSLHGSLLFGKPGEQQMPPLPRHLQTPPSLNLANKPSETHSSMNSNNSNNNNNNCNNSISSSSNNNSNVSNNSSILKCNLCEFATSLREHFNQHLLLHAAENQDLCNLYGISSESLMSDNINQNLTHTSSSGLTSTTAISHYISDHSTSLNSLTTQASMALVEGMKHLYTSVSSSQETGHSSSTSATVLTASTPLVSSQSVMISQAGLAYSAPHHNTGLHFIEASSMEQGNKASRLSTPTGLNSPTENAGIISIKTEPGLSKPVETTPLDLSNKHLVEAELLAAHLSQEGPQGVSVPSSPPRRRRKGKAYKLDKICLKLQERFSPRNTPLNDSNEEYSSDSGSCHYEEGEELAETAERENGNLSPSHSHFDSGTLVNETPYAERNREIIGFNVIKGLTFPHLRNGGSNIKQRLLENTVIQAPELCISPTQNKNSDREVCEPQLTPNTYNEEDDIRDVGSIKRKPPSLIPTAKFQRTSMTERERYREMTPPKDEFTNESDSKINEKWSEAFECQYCDMAFRDCVMYTMHMGYHGYQDPFKCNMCGHQTKDRVSFFLHIARAPHL</sequence>
<dbReference type="GO" id="GO:0040034">
    <property type="term" value="P:regulation of development, heterochronic"/>
    <property type="evidence" value="ECO:0007669"/>
    <property type="project" value="UniProtKB-ARBA"/>
</dbReference>
<dbReference type="Gene3D" id="3.30.160.60">
    <property type="entry name" value="Classic Zinc Finger"/>
    <property type="match status" value="4"/>
</dbReference>
<evidence type="ECO:0000256" key="3">
    <source>
        <dbReference type="ARBA" id="ARBA00022473"/>
    </source>
</evidence>
<feature type="region of interest" description="Disordered" evidence="11">
    <location>
        <begin position="768"/>
        <end position="819"/>
    </location>
</feature>
<dbReference type="PROSITE" id="PS50157">
    <property type="entry name" value="ZINC_FINGER_C2H2_2"/>
    <property type="match status" value="4"/>
</dbReference>
<evidence type="ECO:0000259" key="12">
    <source>
        <dbReference type="PROSITE" id="PS50157"/>
    </source>
</evidence>
<dbReference type="PANTHER" id="PTHR24392:SF49">
    <property type="entry name" value="PROTEIN HUNCHBACK"/>
    <property type="match status" value="1"/>
</dbReference>
<evidence type="ECO:0000256" key="4">
    <source>
        <dbReference type="ARBA" id="ARBA00022723"/>
    </source>
</evidence>
<dbReference type="FunFam" id="3.30.160.60:FF:001482">
    <property type="entry name" value="Hunchback"/>
    <property type="match status" value="1"/>
</dbReference>
<keyword evidence="5" id="KW-0677">Repeat</keyword>
<feature type="domain" description="C2H2-type" evidence="12">
    <location>
        <begin position="312"/>
        <end position="339"/>
    </location>
</feature>
<keyword evidence="7" id="KW-0862">Zinc</keyword>
<dbReference type="FunFam" id="3.30.160.60:FF:001301">
    <property type="entry name" value="Blast:Protein hunchback"/>
    <property type="match status" value="1"/>
</dbReference>
<reference evidence="13" key="1">
    <citation type="journal article" date="2015" name="Dev. Genes Evol.">
        <title>Expression study of the hunchback ortholog in embryos of the onychophoran Euperipatoides rowelli.</title>
        <authorList>
            <person name="Franke F.A."/>
            <person name="Mayer G."/>
        </authorList>
    </citation>
    <scope>NUCLEOTIDE SEQUENCE</scope>
</reference>
<evidence type="ECO:0000256" key="5">
    <source>
        <dbReference type="ARBA" id="ARBA00022737"/>
    </source>
</evidence>
<feature type="domain" description="C2H2-type" evidence="12">
    <location>
        <begin position="284"/>
        <end position="311"/>
    </location>
</feature>
<evidence type="ECO:0000256" key="11">
    <source>
        <dbReference type="SAM" id="MobiDB-lite"/>
    </source>
</evidence>
<evidence type="ECO:0000256" key="1">
    <source>
        <dbReference type="ARBA" id="ARBA00004123"/>
    </source>
</evidence>
<dbReference type="AlphaFoldDB" id="A0A0G2T4I2"/>
<evidence type="ECO:0000256" key="2">
    <source>
        <dbReference type="ARBA" id="ARBA00007746"/>
    </source>
</evidence>
<feature type="compositionally biased region" description="Polar residues" evidence="11">
    <location>
        <begin position="132"/>
        <end position="149"/>
    </location>
</feature>
<feature type="region of interest" description="Disordered" evidence="11">
    <location>
        <begin position="732"/>
        <end position="752"/>
    </location>
</feature>
<feature type="domain" description="C2H2-type" evidence="12">
    <location>
        <begin position="204"/>
        <end position="232"/>
    </location>
</feature>
<name>A0A0G2T4I2_EUPRO</name>
<dbReference type="GO" id="GO:0035282">
    <property type="term" value="P:segmentation"/>
    <property type="evidence" value="ECO:0007669"/>
    <property type="project" value="UniProtKB-KW"/>
</dbReference>
<accession>A0A0G2T4I2</accession>
<dbReference type="GO" id="GO:0005634">
    <property type="term" value="C:nucleus"/>
    <property type="evidence" value="ECO:0007669"/>
    <property type="project" value="UniProtKB-SubCell"/>
</dbReference>
<dbReference type="EMBL" id="KP191045">
    <property type="protein sequence ID" value="AKG93293.1"/>
    <property type="molecule type" value="mRNA"/>
</dbReference>
<dbReference type="Pfam" id="PF00096">
    <property type="entry name" value="zf-C2H2"/>
    <property type="match status" value="1"/>
</dbReference>
<feature type="compositionally biased region" description="Polar residues" evidence="11">
    <location>
        <begin position="87"/>
        <end position="113"/>
    </location>
</feature>
<feature type="region of interest" description="Disordered" evidence="11">
    <location>
        <begin position="46"/>
        <end position="113"/>
    </location>
</feature>
<dbReference type="PROSITE" id="PS00028">
    <property type="entry name" value="ZINC_FINGER_C2H2_1"/>
    <property type="match status" value="2"/>
</dbReference>
<feature type="compositionally biased region" description="Polar residues" evidence="11">
    <location>
        <begin position="471"/>
        <end position="485"/>
    </location>
</feature>
<evidence type="ECO:0000256" key="7">
    <source>
        <dbReference type="ARBA" id="ARBA00022833"/>
    </source>
</evidence>
<keyword evidence="9" id="KW-0539">Nucleus</keyword>
<protein>
    <submittedName>
        <fullName evidence="13">Hunchback</fullName>
    </submittedName>
</protein>
<feature type="region of interest" description="Disordered" evidence="11">
    <location>
        <begin position="125"/>
        <end position="171"/>
    </location>
</feature>
<dbReference type="PANTHER" id="PTHR24392">
    <property type="entry name" value="ZINC FINGER PROTEIN"/>
    <property type="match status" value="1"/>
</dbReference>
<dbReference type="GO" id="GO:0008270">
    <property type="term" value="F:zinc ion binding"/>
    <property type="evidence" value="ECO:0007669"/>
    <property type="project" value="UniProtKB-KW"/>
</dbReference>
<evidence type="ECO:0000256" key="6">
    <source>
        <dbReference type="ARBA" id="ARBA00022771"/>
    </source>
</evidence>
<evidence type="ECO:0000256" key="8">
    <source>
        <dbReference type="ARBA" id="ARBA00023125"/>
    </source>
</evidence>
<proteinExistence type="evidence at transcript level"/>
<feature type="compositionally biased region" description="Basic and acidic residues" evidence="11">
    <location>
        <begin position="923"/>
        <end position="944"/>
    </location>
</feature>
<dbReference type="GO" id="GO:0000122">
    <property type="term" value="P:negative regulation of transcription by RNA polymerase II"/>
    <property type="evidence" value="ECO:0007669"/>
    <property type="project" value="UniProtKB-ARBA"/>
</dbReference>
<feature type="compositionally biased region" description="Low complexity" evidence="11">
    <location>
        <begin position="486"/>
        <end position="513"/>
    </location>
</feature>
<evidence type="ECO:0000256" key="10">
    <source>
        <dbReference type="PROSITE-ProRule" id="PRU00042"/>
    </source>
</evidence>